<feature type="region of interest" description="Disordered" evidence="1">
    <location>
        <begin position="35"/>
        <end position="165"/>
    </location>
</feature>
<dbReference type="SUPFAM" id="SSF56935">
    <property type="entry name" value="Porins"/>
    <property type="match status" value="1"/>
</dbReference>
<evidence type="ECO:0000313" key="4">
    <source>
        <dbReference type="Proteomes" id="UP001480955"/>
    </source>
</evidence>
<organism evidence="3 4">
    <name type="scientific">Methylorubrum podarium</name>
    <dbReference type="NCBI Taxonomy" id="200476"/>
    <lineage>
        <taxon>Bacteria</taxon>
        <taxon>Pseudomonadati</taxon>
        <taxon>Pseudomonadota</taxon>
        <taxon>Alphaproteobacteria</taxon>
        <taxon>Hyphomicrobiales</taxon>
        <taxon>Methylobacteriaceae</taxon>
        <taxon>Methylorubrum</taxon>
    </lineage>
</organism>
<protein>
    <submittedName>
        <fullName evidence="3">Outer membrane beta-barrel protein</fullName>
    </submittedName>
</protein>
<keyword evidence="2" id="KW-0732">Signal</keyword>
<name>A0ABV1QVC1_9HYPH</name>
<feature type="compositionally biased region" description="Low complexity" evidence="1">
    <location>
        <begin position="155"/>
        <end position="165"/>
    </location>
</feature>
<keyword evidence="4" id="KW-1185">Reference proteome</keyword>
<evidence type="ECO:0000256" key="1">
    <source>
        <dbReference type="SAM" id="MobiDB-lite"/>
    </source>
</evidence>
<accession>A0ABV1QVC1</accession>
<evidence type="ECO:0000256" key="2">
    <source>
        <dbReference type="SAM" id="SignalP"/>
    </source>
</evidence>
<feature type="chain" id="PRO_5047143423" evidence="2">
    <location>
        <begin position="40"/>
        <end position="593"/>
    </location>
</feature>
<feature type="compositionally biased region" description="Polar residues" evidence="1">
    <location>
        <begin position="47"/>
        <end position="58"/>
    </location>
</feature>
<dbReference type="InterPro" id="IPR018759">
    <property type="entry name" value="BBP2_2"/>
</dbReference>
<dbReference type="EMBL" id="JBELQE010000133">
    <property type="protein sequence ID" value="MER2253286.1"/>
    <property type="molecule type" value="Genomic_DNA"/>
</dbReference>
<gene>
    <name evidence="3" type="ORF">ABS772_25520</name>
</gene>
<dbReference type="Pfam" id="PF10082">
    <property type="entry name" value="BBP2_2"/>
    <property type="match status" value="1"/>
</dbReference>
<feature type="signal peptide" evidence="2">
    <location>
        <begin position="1"/>
        <end position="39"/>
    </location>
</feature>
<feature type="region of interest" description="Disordered" evidence="1">
    <location>
        <begin position="1"/>
        <end position="23"/>
    </location>
</feature>
<dbReference type="RefSeq" id="WP_350397469.1">
    <property type="nucleotide sequence ID" value="NZ_JBELQE010000133.1"/>
</dbReference>
<dbReference type="Proteomes" id="UP001480955">
    <property type="component" value="Unassembled WGS sequence"/>
</dbReference>
<comment type="caution">
    <text evidence="3">The sequence shown here is derived from an EMBL/GenBank/DDBJ whole genome shotgun (WGS) entry which is preliminary data.</text>
</comment>
<feature type="compositionally biased region" description="Basic and acidic residues" evidence="1">
    <location>
        <begin position="1"/>
        <end position="10"/>
    </location>
</feature>
<evidence type="ECO:0000313" key="3">
    <source>
        <dbReference type="EMBL" id="MER2253286.1"/>
    </source>
</evidence>
<proteinExistence type="predicted"/>
<sequence length="593" mass="63178">MSRERPIGDRRKGHRGGTRGAGPLALALLPALLGAPALAQETPPDPSQTEPAQTSPARTASEPATAGRLRRPAFEAPTALRGSGAFSAPAPLGSAAGTSPAPVAEGAGEEPSVARLPRFRSAPSLPGSASAQGTPARPSVLRLRAAPPRRIGSATRQITQTRTQQTVTDLRLTPVIQTPVSGVPLPTPILGLGLPNATGLLLGTALRRPIPPDTAYAPLGIRLGTFTLLPAFTQSVGYDSNPDQIGGNRPRPSLTLRSEAELALRSEWSASELTAEMRGSYLEYPQNPEASRPNAVGTARMRIDVDRDTRVDLETRFLLDSQRLGSPDLGAGGATSRPLFATYGATAGVQENFNRLQLSLRGSIDRSVFEDAQLGNGTTIIQSDRDANQYGLRLRAGYEISPAITPFVETFLDTRIYDTPVDQFGLRRDSDGVAFTAGAAVQLNSTLTAEVSAGLQHRSYVDRTLQDINAPVVNAALVWSVSPLTTVRFNQQTGVIETAVPGSSGAFTDAATLEVQHDLLRNLSITVGAAYLSTNYDGVRIRERGYSATARFDYRFNRWLALRGSYIYSTLNSTIPLSTYEAHTVLLGVRVNP</sequence>
<reference evidence="3 4" key="1">
    <citation type="submission" date="2024-06" db="EMBL/GenBank/DDBJ databases">
        <authorList>
            <person name="Campbell A.G."/>
        </authorList>
    </citation>
    <scope>NUCLEOTIDE SEQUENCE [LARGE SCALE GENOMIC DNA]</scope>
    <source>
        <strain evidence="3 4">EM12</strain>
    </source>
</reference>